<dbReference type="EMBL" id="RCHU02000006">
    <property type="protein sequence ID" value="KAL3585741.1"/>
    <property type="molecule type" value="Genomic_DNA"/>
</dbReference>
<sequence>MYTASCKTWLSSNNEMHFKEDFRHMNETNELKLKQFKLSSHGSLLQHLTYIELVMTNPALDQSREEEDSKKHKTDDPIGLVVFIRDWLPQPYKGNMGIAAMSFFTVRLGCSALRRRKNNMGYKLGRPNYPFQGITCSPCKGCPRITCGSEFYR</sequence>
<evidence type="ECO:0000313" key="2">
    <source>
        <dbReference type="Proteomes" id="UP000309997"/>
    </source>
</evidence>
<evidence type="ECO:0000313" key="1">
    <source>
        <dbReference type="EMBL" id="KAL3585741.1"/>
    </source>
</evidence>
<proteinExistence type="predicted"/>
<comment type="caution">
    <text evidence="1">The sequence shown here is derived from an EMBL/GenBank/DDBJ whole genome shotgun (WGS) entry which is preliminary data.</text>
</comment>
<reference evidence="1 2" key="1">
    <citation type="journal article" date="2024" name="Plant Biotechnol. J.">
        <title>Genome and CRISPR/Cas9 system of a widespread forest tree (Populus alba) in the world.</title>
        <authorList>
            <person name="Liu Y.J."/>
            <person name="Jiang P.F."/>
            <person name="Han X.M."/>
            <person name="Li X.Y."/>
            <person name="Wang H.M."/>
            <person name="Wang Y.J."/>
            <person name="Wang X.X."/>
            <person name="Zeng Q.Y."/>
        </authorList>
    </citation>
    <scope>NUCLEOTIDE SEQUENCE [LARGE SCALE GENOMIC DNA]</scope>
    <source>
        <strain evidence="2">cv. PAL-ZL1</strain>
    </source>
</reference>
<keyword evidence="2" id="KW-1185">Reference proteome</keyword>
<organism evidence="1 2">
    <name type="scientific">Populus alba</name>
    <name type="common">White poplar</name>
    <dbReference type="NCBI Taxonomy" id="43335"/>
    <lineage>
        <taxon>Eukaryota</taxon>
        <taxon>Viridiplantae</taxon>
        <taxon>Streptophyta</taxon>
        <taxon>Embryophyta</taxon>
        <taxon>Tracheophyta</taxon>
        <taxon>Spermatophyta</taxon>
        <taxon>Magnoliopsida</taxon>
        <taxon>eudicotyledons</taxon>
        <taxon>Gunneridae</taxon>
        <taxon>Pentapetalae</taxon>
        <taxon>rosids</taxon>
        <taxon>fabids</taxon>
        <taxon>Malpighiales</taxon>
        <taxon>Salicaceae</taxon>
        <taxon>Saliceae</taxon>
        <taxon>Populus</taxon>
    </lineage>
</organism>
<gene>
    <name evidence="1" type="ORF">D5086_012608</name>
</gene>
<accession>A0ACC4C3E7</accession>
<name>A0ACC4C3E7_POPAL</name>
<protein>
    <submittedName>
        <fullName evidence="1">Uncharacterized protein</fullName>
    </submittedName>
</protein>
<dbReference type="Proteomes" id="UP000309997">
    <property type="component" value="Unassembled WGS sequence"/>
</dbReference>